<dbReference type="AlphaFoldDB" id="A0A380YL77"/>
<dbReference type="EMBL" id="UFSX01000001">
    <property type="protein sequence ID" value="SUV29595.1"/>
    <property type="molecule type" value="Genomic_DNA"/>
</dbReference>
<evidence type="ECO:0000313" key="1">
    <source>
        <dbReference type="EMBL" id="QUT46449.1"/>
    </source>
</evidence>
<organism evidence="3 4">
    <name type="scientific">Bacteroides eggerthii</name>
    <dbReference type="NCBI Taxonomy" id="28111"/>
    <lineage>
        <taxon>Bacteria</taxon>
        <taxon>Pseudomonadati</taxon>
        <taxon>Bacteroidota</taxon>
        <taxon>Bacteroidia</taxon>
        <taxon>Bacteroidales</taxon>
        <taxon>Bacteroidaceae</taxon>
        <taxon>Bacteroides</taxon>
    </lineage>
</organism>
<dbReference type="Proteomes" id="UP000283538">
    <property type="component" value="Unassembled WGS sequence"/>
</dbReference>
<sequence>MLTDKTQAAIAALRAVAYCVPHSSPDASPSVPVRMLRDLEDCGLIRLLPGGNPSSPGSYELCRSFSSLSLYDLLLAIGEGVFPVSPDASEEHIHRRFGYVSGASRLGVINHMLRTLLDGVSLSSL</sequence>
<dbReference type="STRING" id="483216.BACEGG_02242"/>
<dbReference type="KEGG" id="beg:INE88_03278"/>
<reference evidence="3 4" key="1">
    <citation type="submission" date="2018-06" db="EMBL/GenBank/DDBJ databases">
        <authorList>
            <consortium name="Pathogen Informatics"/>
            <person name="Doyle S."/>
        </authorList>
    </citation>
    <scope>NUCLEOTIDE SEQUENCE [LARGE SCALE GENOMIC DNA]</scope>
    <source>
        <strain evidence="3 4">NCTC11155</strain>
    </source>
</reference>
<name>A0A380YL77_9BACE</name>
<evidence type="ECO:0000313" key="4">
    <source>
        <dbReference type="Proteomes" id="UP000254424"/>
    </source>
</evidence>
<evidence type="ECO:0000313" key="2">
    <source>
        <dbReference type="EMBL" id="RHF05488.1"/>
    </source>
</evidence>
<evidence type="ECO:0000313" key="5">
    <source>
        <dbReference type="Proteomes" id="UP000283538"/>
    </source>
</evidence>
<dbReference type="RefSeq" id="WP_004290566.1">
    <property type="nucleotide sequence ID" value="NZ_CABKNQ010000018.1"/>
</dbReference>
<dbReference type="Proteomes" id="UP000254424">
    <property type="component" value="Unassembled WGS sequence"/>
</dbReference>
<reference evidence="1" key="3">
    <citation type="journal article" date="2021" name="PLoS Genet.">
        <title>Mobile Type VI secretion system loci of the gut Bacteroidales display extensive intra-ecosystem transfer, multi-species spread and geographical clustering.</title>
        <authorList>
            <person name="Garcia-Bayona L."/>
            <person name="Coyne M.J."/>
            <person name="Comstock L.E."/>
        </authorList>
    </citation>
    <scope>NUCLEOTIDE SEQUENCE</scope>
    <source>
        <strain evidence="1">CL11T00C20</strain>
    </source>
</reference>
<protein>
    <submittedName>
        <fullName evidence="3">Uncharacterized protein</fullName>
    </submittedName>
</protein>
<dbReference type="EMBL" id="CP072227">
    <property type="protein sequence ID" value="QUT46449.1"/>
    <property type="molecule type" value="Genomic_DNA"/>
</dbReference>
<gene>
    <name evidence="2" type="ORF">DW701_14335</name>
    <name evidence="1" type="ORF">INE88_03278</name>
    <name evidence="3" type="ORF">NCTC11155_01584</name>
</gene>
<dbReference type="Proteomes" id="UP000679226">
    <property type="component" value="Chromosome"/>
</dbReference>
<evidence type="ECO:0000313" key="3">
    <source>
        <dbReference type="EMBL" id="SUV29595.1"/>
    </source>
</evidence>
<dbReference type="EMBL" id="QSLA01000018">
    <property type="protein sequence ID" value="RHF05488.1"/>
    <property type="molecule type" value="Genomic_DNA"/>
</dbReference>
<reference evidence="2 5" key="2">
    <citation type="submission" date="2018-08" db="EMBL/GenBank/DDBJ databases">
        <title>A genome reference for cultivated species of the human gut microbiota.</title>
        <authorList>
            <person name="Zou Y."/>
            <person name="Xue W."/>
            <person name="Luo G."/>
        </authorList>
    </citation>
    <scope>NUCLEOTIDE SEQUENCE [LARGE SCALE GENOMIC DNA]</scope>
    <source>
        <strain evidence="2 5">AM26-26AC</strain>
    </source>
</reference>
<proteinExistence type="predicted"/>
<accession>A0A380YL77</accession>